<dbReference type="InterPro" id="IPR050471">
    <property type="entry name" value="AB_hydrolase"/>
</dbReference>
<keyword evidence="2" id="KW-0378">Hydrolase</keyword>
<dbReference type="PANTHER" id="PTHR43433:SF5">
    <property type="entry name" value="AB HYDROLASE-1 DOMAIN-CONTAINING PROTEIN"/>
    <property type="match status" value="1"/>
</dbReference>
<dbReference type="RefSeq" id="WP_209551605.1">
    <property type="nucleotide sequence ID" value="NZ_QFAY01000018.1"/>
</dbReference>
<organism evidence="2 3">
    <name type="scientific">Streptococcus panodentis</name>
    <dbReference type="NCBI Taxonomy" id="1581472"/>
    <lineage>
        <taxon>Bacteria</taxon>
        <taxon>Bacillati</taxon>
        <taxon>Bacillota</taxon>
        <taxon>Bacilli</taxon>
        <taxon>Lactobacillales</taxon>
        <taxon>Streptococcaceae</taxon>
        <taxon>Streptococcus</taxon>
    </lineage>
</organism>
<dbReference type="PRINTS" id="PR00111">
    <property type="entry name" value="ABHYDROLASE"/>
</dbReference>
<dbReference type="SUPFAM" id="SSF53474">
    <property type="entry name" value="alpha/beta-Hydrolases"/>
    <property type="match status" value="1"/>
</dbReference>
<dbReference type="Pfam" id="PF00561">
    <property type="entry name" value="Abhydrolase_1"/>
    <property type="match status" value="1"/>
</dbReference>
<dbReference type="Gene3D" id="3.40.50.1820">
    <property type="entry name" value="alpha/beta hydrolase"/>
    <property type="match status" value="1"/>
</dbReference>
<evidence type="ECO:0000313" key="3">
    <source>
        <dbReference type="Proteomes" id="UP001519349"/>
    </source>
</evidence>
<gene>
    <name evidence="2" type="ORF">DHL47_09100</name>
</gene>
<dbReference type="GO" id="GO:0016787">
    <property type="term" value="F:hydrolase activity"/>
    <property type="evidence" value="ECO:0007669"/>
    <property type="project" value="UniProtKB-KW"/>
</dbReference>
<name>A0ABS5B0H7_9STRE</name>
<dbReference type="Proteomes" id="UP001519349">
    <property type="component" value="Unassembled WGS sequence"/>
</dbReference>
<evidence type="ECO:0000313" key="2">
    <source>
        <dbReference type="EMBL" id="MBP2621469.1"/>
    </source>
</evidence>
<dbReference type="InterPro" id="IPR000073">
    <property type="entry name" value="AB_hydrolase_1"/>
</dbReference>
<proteinExistence type="predicted"/>
<sequence>MVYSAKNHVLHLADKSMDYVTFGRGEKPLVMIPGLGDGLATVRGMAQSISFLYRRLGRDYKVYVFSRMNELPVGCSTRDMAGDLARAMTALGLTQTPVLGISQGGMIAQWLALDFPDKVSRLLLAVTTARANELSRERVGHWMRLAQADQYQDLMADIGQHSYSSRTYACLKYLYKLMGFFGKIKNKERLLIQAQACKEHDARAELARIFCPTLIVGAKMDDVLGLEASYELNRIIENSRLIVLPDCGHALYEKNKEFQQLVLEFLESNQ</sequence>
<accession>A0ABS5B0H7</accession>
<dbReference type="PANTHER" id="PTHR43433">
    <property type="entry name" value="HYDROLASE, ALPHA/BETA FOLD FAMILY PROTEIN"/>
    <property type="match status" value="1"/>
</dbReference>
<feature type="domain" description="AB hydrolase-1" evidence="1">
    <location>
        <begin position="27"/>
        <end position="254"/>
    </location>
</feature>
<keyword evidence="3" id="KW-1185">Reference proteome</keyword>
<dbReference type="EMBL" id="QFAY01000018">
    <property type="protein sequence ID" value="MBP2621469.1"/>
    <property type="molecule type" value="Genomic_DNA"/>
</dbReference>
<reference evidence="2 3" key="1">
    <citation type="submission" date="2018-05" db="EMBL/GenBank/DDBJ databases">
        <title>Draft genome sequence of Streptococcus panodentis CCUG 70867T.</title>
        <authorList>
            <person name="Salva-Serra F."/>
            <person name="Mendez V."/>
            <person name="Jaen-Luchoro D."/>
            <person name="Gonzales-Siles L."/>
            <person name="Karlsson R."/>
            <person name="Engstrom-Jakobsson H."/>
            <person name="Busquets A."/>
            <person name="Gomila M."/>
            <person name="Pineiro-Iglesias B."/>
            <person name="Bennasar-Figueras A."/>
            <person name="Seeger M."/>
            <person name="Moore E."/>
        </authorList>
    </citation>
    <scope>NUCLEOTIDE SEQUENCE [LARGE SCALE GENOMIC DNA]</scope>
    <source>
        <strain evidence="2 3">CCUG 70867</strain>
    </source>
</reference>
<protein>
    <submittedName>
        <fullName evidence="2">Alpha/beta hydrolase</fullName>
    </submittedName>
</protein>
<dbReference type="InterPro" id="IPR029058">
    <property type="entry name" value="AB_hydrolase_fold"/>
</dbReference>
<comment type="caution">
    <text evidence="2">The sequence shown here is derived from an EMBL/GenBank/DDBJ whole genome shotgun (WGS) entry which is preliminary data.</text>
</comment>
<evidence type="ECO:0000259" key="1">
    <source>
        <dbReference type="Pfam" id="PF00561"/>
    </source>
</evidence>